<dbReference type="SMART" id="SM00332">
    <property type="entry name" value="PP2Cc"/>
    <property type="match status" value="1"/>
</dbReference>
<reference evidence="2 3" key="1">
    <citation type="journal article" date="2024" name="Commun. Biol.">
        <title>Comparative genomic analysis of thermophilic fungi reveals convergent evolutionary adaptations and gene losses.</title>
        <authorList>
            <person name="Steindorff A.S."/>
            <person name="Aguilar-Pontes M.V."/>
            <person name="Robinson A.J."/>
            <person name="Andreopoulos B."/>
            <person name="LaButti K."/>
            <person name="Kuo A."/>
            <person name="Mondo S."/>
            <person name="Riley R."/>
            <person name="Otillar R."/>
            <person name="Haridas S."/>
            <person name="Lipzen A."/>
            <person name="Grimwood J."/>
            <person name="Schmutz J."/>
            <person name="Clum A."/>
            <person name="Reid I.D."/>
            <person name="Moisan M.C."/>
            <person name="Butler G."/>
            <person name="Nguyen T.T.M."/>
            <person name="Dewar K."/>
            <person name="Conant G."/>
            <person name="Drula E."/>
            <person name="Henrissat B."/>
            <person name="Hansel C."/>
            <person name="Singer S."/>
            <person name="Hutchinson M.I."/>
            <person name="de Vries R.P."/>
            <person name="Natvig D.O."/>
            <person name="Powell A.J."/>
            <person name="Tsang A."/>
            <person name="Grigoriev I.V."/>
        </authorList>
    </citation>
    <scope>NUCLEOTIDE SEQUENCE [LARGE SCALE GENOMIC DNA]</scope>
    <source>
        <strain evidence="2 3">ATCC 24622</strain>
    </source>
</reference>
<comment type="caution">
    <text evidence="2">The sequence shown here is derived from an EMBL/GenBank/DDBJ whole genome shotgun (WGS) entry which is preliminary data.</text>
</comment>
<dbReference type="InterPro" id="IPR015655">
    <property type="entry name" value="PP2C"/>
</dbReference>
<evidence type="ECO:0000313" key="2">
    <source>
        <dbReference type="EMBL" id="KAL1865937.1"/>
    </source>
</evidence>
<protein>
    <recommendedName>
        <fullName evidence="1">PPM-type phosphatase domain-containing protein</fullName>
    </recommendedName>
</protein>
<accession>A0ABR3WQK3</accession>
<name>A0ABR3WQK3_9PEZI</name>
<gene>
    <name evidence="2" type="ORF">VTK73DRAFT_4999</name>
</gene>
<feature type="domain" description="PPM-type phosphatase" evidence="1">
    <location>
        <begin position="115"/>
        <end position="423"/>
    </location>
</feature>
<dbReference type="SUPFAM" id="SSF81606">
    <property type="entry name" value="PP2C-like"/>
    <property type="match status" value="1"/>
</dbReference>
<organism evidence="2 3">
    <name type="scientific">Phialemonium thermophilum</name>
    <dbReference type="NCBI Taxonomy" id="223376"/>
    <lineage>
        <taxon>Eukaryota</taxon>
        <taxon>Fungi</taxon>
        <taxon>Dikarya</taxon>
        <taxon>Ascomycota</taxon>
        <taxon>Pezizomycotina</taxon>
        <taxon>Sordariomycetes</taxon>
        <taxon>Sordariomycetidae</taxon>
        <taxon>Cephalothecales</taxon>
        <taxon>Cephalothecaceae</taxon>
        <taxon>Phialemonium</taxon>
    </lineage>
</organism>
<dbReference type="PROSITE" id="PS51746">
    <property type="entry name" value="PPM_2"/>
    <property type="match status" value="1"/>
</dbReference>
<evidence type="ECO:0000259" key="1">
    <source>
        <dbReference type="PROSITE" id="PS51746"/>
    </source>
</evidence>
<dbReference type="PANTHER" id="PTHR13832">
    <property type="entry name" value="PROTEIN PHOSPHATASE 2C"/>
    <property type="match status" value="1"/>
</dbReference>
<dbReference type="Proteomes" id="UP001586593">
    <property type="component" value="Unassembled WGS sequence"/>
</dbReference>
<evidence type="ECO:0000313" key="3">
    <source>
        <dbReference type="Proteomes" id="UP001586593"/>
    </source>
</evidence>
<proteinExistence type="predicted"/>
<dbReference type="PANTHER" id="PTHR13832:SF792">
    <property type="entry name" value="GM14286P"/>
    <property type="match status" value="1"/>
</dbReference>
<dbReference type="Gene3D" id="3.60.40.10">
    <property type="entry name" value="PPM-type phosphatase domain"/>
    <property type="match status" value="1"/>
</dbReference>
<sequence>MFLLTLLSGLSAVSTFFLLSWRQSQAVPVALSTLTAATTWLPHKGHRKYAALGSVVIGPTLWWLWARRARKDKVPRLSILSTAYRPGEEPLSEDDVTRILSQHAYTFDVKSIAGVSRYDGAQIAGNSQCEDSFFHGAFPSPWWDQRSDEWMAWAVLDGHSGPQTAQALKKNLLPFVQRELDILKPRRHWPVPTYEIRQALRRAFLLLDHAIIDTALEAAKTSEPLYLKVNRLLPAFSGSCALLSLYDPSTGTLHVACTGDSRAVLGRQRPSGTWEPVALSVDQNARNAHELARITMEHPREADVIRNGRLLGLMVTRAFGDSKWKVPLSEQHYLYTHYNAPRNVPAETYKTPPYLGVTPGCLSIVIDPGRPAFVIMATDGLWDMISSQGAVEVVGEWANRQSRPAATNANALGRSGGAVTDAA</sequence>
<keyword evidence="3" id="KW-1185">Reference proteome</keyword>
<dbReference type="InterPro" id="IPR036457">
    <property type="entry name" value="PPM-type-like_dom_sf"/>
</dbReference>
<dbReference type="CDD" id="cd00143">
    <property type="entry name" value="PP2Cc"/>
    <property type="match status" value="1"/>
</dbReference>
<dbReference type="EMBL" id="JAZHXJ010000280">
    <property type="protein sequence ID" value="KAL1865937.1"/>
    <property type="molecule type" value="Genomic_DNA"/>
</dbReference>
<dbReference type="InterPro" id="IPR001932">
    <property type="entry name" value="PPM-type_phosphatase-like_dom"/>
</dbReference>
<dbReference type="Pfam" id="PF00481">
    <property type="entry name" value="PP2C"/>
    <property type="match status" value="1"/>
</dbReference>